<evidence type="ECO:0000256" key="1">
    <source>
        <dbReference type="ARBA" id="ARBA00022527"/>
    </source>
</evidence>
<keyword evidence="1" id="KW-0808">Transferase</keyword>
<evidence type="ECO:0000313" key="3">
    <source>
        <dbReference type="EMBL" id="MBA9003432.1"/>
    </source>
</evidence>
<dbReference type="GO" id="GO:0004674">
    <property type="term" value="F:protein serine/threonine kinase activity"/>
    <property type="evidence" value="ECO:0007669"/>
    <property type="project" value="UniProtKB-KW"/>
</dbReference>
<feature type="domain" description="Histidine kinase/HSP90-like ATPase" evidence="2">
    <location>
        <begin position="31"/>
        <end position="157"/>
    </location>
</feature>
<dbReference type="InterPro" id="IPR050267">
    <property type="entry name" value="Anti-sigma-factor_SerPK"/>
</dbReference>
<dbReference type="Proteomes" id="UP000539313">
    <property type="component" value="Unassembled WGS sequence"/>
</dbReference>
<dbReference type="Pfam" id="PF13581">
    <property type="entry name" value="HATPase_c_2"/>
    <property type="match status" value="1"/>
</dbReference>
<sequence length="162" mass="17508">MPESLHLPPDLDRALGLLMADAPGTVALTVRPDPEAVTEARHFVTGRLDDWDLGALTDDVALVVTELVTNALRHSLPACAGLLPPTAVPGAIQLRLLPGRSAGTPWLLCGILDGTRQGPQRKEPDYIAETGRGLHLVDSFTHRWGWRGLPHGKVVWALFQIP</sequence>
<evidence type="ECO:0000259" key="2">
    <source>
        <dbReference type="Pfam" id="PF13581"/>
    </source>
</evidence>
<dbReference type="AlphaFoldDB" id="A0A7W3MWY7"/>
<reference evidence="3 4" key="1">
    <citation type="submission" date="2020-08" db="EMBL/GenBank/DDBJ databases">
        <title>Sequencing the genomes of 1000 actinobacteria strains.</title>
        <authorList>
            <person name="Klenk H.-P."/>
        </authorList>
    </citation>
    <scope>NUCLEOTIDE SEQUENCE [LARGE SCALE GENOMIC DNA]</scope>
    <source>
        <strain evidence="3 4">DSM 45823</strain>
    </source>
</reference>
<dbReference type="RefSeq" id="WP_246442096.1">
    <property type="nucleotide sequence ID" value="NZ_JACJII010000001.1"/>
</dbReference>
<dbReference type="PANTHER" id="PTHR35526:SF3">
    <property type="entry name" value="ANTI-SIGMA-F FACTOR RSBW"/>
    <property type="match status" value="1"/>
</dbReference>
<accession>A0A7W3MWY7</accession>
<dbReference type="InterPro" id="IPR003594">
    <property type="entry name" value="HATPase_dom"/>
</dbReference>
<keyword evidence="1" id="KW-0418">Kinase</keyword>
<gene>
    <name evidence="3" type="ORF">HNR21_002314</name>
</gene>
<dbReference type="Gene3D" id="3.30.565.10">
    <property type="entry name" value="Histidine kinase-like ATPase, C-terminal domain"/>
    <property type="match status" value="1"/>
</dbReference>
<dbReference type="PANTHER" id="PTHR35526">
    <property type="entry name" value="ANTI-SIGMA-F FACTOR RSBW-RELATED"/>
    <property type="match status" value="1"/>
</dbReference>
<evidence type="ECO:0000313" key="4">
    <source>
        <dbReference type="Proteomes" id="UP000539313"/>
    </source>
</evidence>
<protein>
    <recommendedName>
        <fullName evidence="2">Histidine kinase/HSP90-like ATPase domain-containing protein</fullName>
    </recommendedName>
</protein>
<dbReference type="EMBL" id="JACJII010000001">
    <property type="protein sequence ID" value="MBA9003432.1"/>
    <property type="molecule type" value="Genomic_DNA"/>
</dbReference>
<dbReference type="InterPro" id="IPR036890">
    <property type="entry name" value="HATPase_C_sf"/>
</dbReference>
<name>A0A7W3MWY7_9ACTN</name>
<comment type="caution">
    <text evidence="3">The sequence shown here is derived from an EMBL/GenBank/DDBJ whole genome shotgun (WGS) entry which is preliminary data.</text>
</comment>
<keyword evidence="4" id="KW-1185">Reference proteome</keyword>
<dbReference type="CDD" id="cd16936">
    <property type="entry name" value="HATPase_RsbW-like"/>
    <property type="match status" value="1"/>
</dbReference>
<proteinExistence type="predicted"/>
<organism evidence="3 4">
    <name type="scientific">Thermomonospora cellulosilytica</name>
    <dbReference type="NCBI Taxonomy" id="1411118"/>
    <lineage>
        <taxon>Bacteria</taxon>
        <taxon>Bacillati</taxon>
        <taxon>Actinomycetota</taxon>
        <taxon>Actinomycetes</taxon>
        <taxon>Streptosporangiales</taxon>
        <taxon>Thermomonosporaceae</taxon>
        <taxon>Thermomonospora</taxon>
    </lineage>
</organism>
<keyword evidence="1" id="KW-0723">Serine/threonine-protein kinase</keyword>